<dbReference type="SUPFAM" id="SSF48498">
    <property type="entry name" value="Tetracyclin repressor-like, C-terminal domain"/>
    <property type="match status" value="1"/>
</dbReference>
<keyword evidence="4" id="KW-0804">Transcription</keyword>
<comment type="caution">
    <text evidence="8">The sequence shown here is derived from an EMBL/GenBank/DDBJ whole genome shotgun (WGS) entry which is preliminary data.</text>
</comment>
<dbReference type="InterPro" id="IPR009057">
    <property type="entry name" value="Homeodomain-like_sf"/>
</dbReference>
<evidence type="ECO:0000313" key="9">
    <source>
        <dbReference type="Proteomes" id="UP000632535"/>
    </source>
</evidence>
<dbReference type="InterPro" id="IPR039538">
    <property type="entry name" value="BetI_C"/>
</dbReference>
<feature type="domain" description="HTH tetR-type" evidence="7">
    <location>
        <begin position="14"/>
        <end position="74"/>
    </location>
</feature>
<evidence type="ECO:0000313" key="8">
    <source>
        <dbReference type="EMBL" id="GGI07162.1"/>
    </source>
</evidence>
<sequence length="222" mass="23986">MRRMSGRGRYAKGVEKRAEILRTALDVFAREGYRGTTLREVAERCELSVAGVMHYFDSREDLLTQVILARDDDTALEPASPDDSRAPAASPADLGPDDGWHELLATVRRNAERPGLVELFVTLTAAARDTSHPAHDALAARYDRLRAAAVPLLRARRDAGLLPSGADPDALADLVIAVADGAQLQWLVDPARDLSAPLETLAGLLGLEPEPPTRSRPTPGQD</sequence>
<organism evidence="8 9">
    <name type="scientific">Isoptericola cucumis</name>
    <dbReference type="NCBI Taxonomy" id="1776856"/>
    <lineage>
        <taxon>Bacteria</taxon>
        <taxon>Bacillati</taxon>
        <taxon>Actinomycetota</taxon>
        <taxon>Actinomycetes</taxon>
        <taxon>Micrococcales</taxon>
        <taxon>Promicromonosporaceae</taxon>
        <taxon>Isoptericola</taxon>
    </lineage>
</organism>
<dbReference type="Pfam" id="PF13977">
    <property type="entry name" value="TetR_C_6"/>
    <property type="match status" value="1"/>
</dbReference>
<evidence type="ECO:0000256" key="2">
    <source>
        <dbReference type="ARBA" id="ARBA00023015"/>
    </source>
</evidence>
<keyword evidence="1" id="KW-0678">Repressor</keyword>
<keyword evidence="2" id="KW-0805">Transcription regulation</keyword>
<evidence type="ECO:0000259" key="7">
    <source>
        <dbReference type="PROSITE" id="PS50977"/>
    </source>
</evidence>
<dbReference type="Proteomes" id="UP000632535">
    <property type="component" value="Unassembled WGS sequence"/>
</dbReference>
<dbReference type="PANTHER" id="PTHR30055:SF234">
    <property type="entry name" value="HTH-TYPE TRANSCRIPTIONAL REGULATOR BETI"/>
    <property type="match status" value="1"/>
</dbReference>
<dbReference type="PRINTS" id="PR00455">
    <property type="entry name" value="HTHTETR"/>
</dbReference>
<feature type="region of interest" description="Disordered" evidence="6">
    <location>
        <begin position="75"/>
        <end position="97"/>
    </location>
</feature>
<proteinExistence type="predicted"/>
<dbReference type="InterPro" id="IPR050109">
    <property type="entry name" value="HTH-type_TetR-like_transc_reg"/>
</dbReference>
<feature type="compositionally biased region" description="Low complexity" evidence="6">
    <location>
        <begin position="78"/>
        <end position="93"/>
    </location>
</feature>
<evidence type="ECO:0000256" key="4">
    <source>
        <dbReference type="ARBA" id="ARBA00023163"/>
    </source>
</evidence>
<dbReference type="InterPro" id="IPR036271">
    <property type="entry name" value="Tet_transcr_reg_TetR-rel_C_sf"/>
</dbReference>
<dbReference type="Gene3D" id="1.10.357.10">
    <property type="entry name" value="Tetracycline Repressor, domain 2"/>
    <property type="match status" value="1"/>
</dbReference>
<evidence type="ECO:0000256" key="5">
    <source>
        <dbReference type="PROSITE-ProRule" id="PRU00335"/>
    </source>
</evidence>
<dbReference type="PANTHER" id="PTHR30055">
    <property type="entry name" value="HTH-TYPE TRANSCRIPTIONAL REGULATOR RUTR"/>
    <property type="match status" value="1"/>
</dbReference>
<feature type="DNA-binding region" description="H-T-H motif" evidence="5">
    <location>
        <begin position="37"/>
        <end position="56"/>
    </location>
</feature>
<protein>
    <submittedName>
        <fullName evidence="8">TetR family transcriptional regulator</fullName>
    </submittedName>
</protein>
<reference evidence="9" key="1">
    <citation type="journal article" date="2019" name="Int. J. Syst. Evol. Microbiol.">
        <title>The Global Catalogue of Microorganisms (GCM) 10K type strain sequencing project: providing services to taxonomists for standard genome sequencing and annotation.</title>
        <authorList>
            <consortium name="The Broad Institute Genomics Platform"/>
            <consortium name="The Broad Institute Genome Sequencing Center for Infectious Disease"/>
            <person name="Wu L."/>
            <person name="Ma J."/>
        </authorList>
    </citation>
    <scope>NUCLEOTIDE SEQUENCE [LARGE SCALE GENOMIC DNA]</scope>
    <source>
        <strain evidence="9">CCM 8653</strain>
    </source>
</reference>
<evidence type="ECO:0000256" key="3">
    <source>
        <dbReference type="ARBA" id="ARBA00023125"/>
    </source>
</evidence>
<gene>
    <name evidence="8" type="ORF">GCM10007368_14790</name>
</gene>
<keyword evidence="3 5" id="KW-0238">DNA-binding</keyword>
<dbReference type="Pfam" id="PF00440">
    <property type="entry name" value="TetR_N"/>
    <property type="match status" value="1"/>
</dbReference>
<dbReference type="PROSITE" id="PS50977">
    <property type="entry name" value="HTH_TETR_2"/>
    <property type="match status" value="1"/>
</dbReference>
<evidence type="ECO:0000256" key="1">
    <source>
        <dbReference type="ARBA" id="ARBA00022491"/>
    </source>
</evidence>
<feature type="region of interest" description="Disordered" evidence="6">
    <location>
        <begin position="203"/>
        <end position="222"/>
    </location>
</feature>
<dbReference type="InterPro" id="IPR001647">
    <property type="entry name" value="HTH_TetR"/>
</dbReference>
<dbReference type="SUPFAM" id="SSF46689">
    <property type="entry name" value="Homeodomain-like"/>
    <property type="match status" value="1"/>
</dbReference>
<accession>A0ABQ2B5Q2</accession>
<name>A0ABQ2B5Q2_9MICO</name>
<evidence type="ECO:0000256" key="6">
    <source>
        <dbReference type="SAM" id="MobiDB-lite"/>
    </source>
</evidence>
<keyword evidence="9" id="KW-1185">Reference proteome</keyword>
<dbReference type="EMBL" id="BMDG01000004">
    <property type="protein sequence ID" value="GGI07162.1"/>
    <property type="molecule type" value="Genomic_DNA"/>
</dbReference>